<evidence type="ECO:0000256" key="2">
    <source>
        <dbReference type="ARBA" id="ARBA00022741"/>
    </source>
</evidence>
<name>A0A2G3E379_9FIRM</name>
<dbReference type="InterPro" id="IPR027417">
    <property type="entry name" value="P-loop_NTPase"/>
</dbReference>
<dbReference type="Pfam" id="PF00005">
    <property type="entry name" value="ABC_tran"/>
    <property type="match status" value="1"/>
</dbReference>
<dbReference type="AlphaFoldDB" id="A0A2G3E379"/>
<accession>A0A2G3E379</accession>
<dbReference type="InterPro" id="IPR017871">
    <property type="entry name" value="ABC_transporter-like_CS"/>
</dbReference>
<dbReference type="PANTHER" id="PTHR42794">
    <property type="entry name" value="HEMIN IMPORT ATP-BINDING PROTEIN HMUV"/>
    <property type="match status" value="1"/>
</dbReference>
<keyword evidence="7" id="KW-1185">Reference proteome</keyword>
<evidence type="ECO:0000256" key="4">
    <source>
        <dbReference type="ARBA" id="ARBA00022967"/>
    </source>
</evidence>
<protein>
    <submittedName>
        <fullName evidence="6">Iron ABC transporter ATP-binding protein</fullName>
    </submittedName>
</protein>
<evidence type="ECO:0000259" key="5">
    <source>
        <dbReference type="PROSITE" id="PS50893"/>
    </source>
</evidence>
<keyword evidence="4" id="KW-1278">Translocase</keyword>
<keyword evidence="3 6" id="KW-0067">ATP-binding</keyword>
<dbReference type="PROSITE" id="PS50893">
    <property type="entry name" value="ABC_TRANSPORTER_2"/>
    <property type="match status" value="1"/>
</dbReference>
<dbReference type="InterPro" id="IPR003593">
    <property type="entry name" value="AAA+_ATPase"/>
</dbReference>
<dbReference type="CDD" id="cd03214">
    <property type="entry name" value="ABC_Iron-Siderophores_B12_Hemin"/>
    <property type="match status" value="1"/>
</dbReference>
<evidence type="ECO:0000256" key="3">
    <source>
        <dbReference type="ARBA" id="ARBA00022840"/>
    </source>
</evidence>
<dbReference type="InterPro" id="IPR003439">
    <property type="entry name" value="ABC_transporter-like_ATP-bd"/>
</dbReference>
<evidence type="ECO:0000256" key="1">
    <source>
        <dbReference type="ARBA" id="ARBA00022448"/>
    </source>
</evidence>
<dbReference type="SMART" id="SM00382">
    <property type="entry name" value="AAA"/>
    <property type="match status" value="1"/>
</dbReference>
<dbReference type="Proteomes" id="UP000224563">
    <property type="component" value="Unassembled WGS sequence"/>
</dbReference>
<dbReference type="GO" id="GO:0005524">
    <property type="term" value="F:ATP binding"/>
    <property type="evidence" value="ECO:0007669"/>
    <property type="project" value="UniProtKB-KW"/>
</dbReference>
<evidence type="ECO:0000313" key="6">
    <source>
        <dbReference type="EMBL" id="PHU37727.1"/>
    </source>
</evidence>
<sequence>MILKSKDLVCGYSKKPHINPVIKNIEFQIEQGSKVAILGANGCGKTTLLRAIGGILPYEGSLLLDGEEVRSYKRRKIAEKLAVMTQLSQLYFSYTVEETVMLGRYLHTNHIFGNPDDRDKDVVEKCLRRNGLLEIRGKQIDELSGGQRQRVFLARTMAQETPILLLDEPTNHLDLRYQAELMEYLLDWCKEDPAHTLIGVFHDINMALSVCDQFLVMKDGQIISAGSKDVVLSGEILKEAYEMDVESYMQKQLSFWS</sequence>
<dbReference type="GO" id="GO:0016887">
    <property type="term" value="F:ATP hydrolysis activity"/>
    <property type="evidence" value="ECO:0007669"/>
    <property type="project" value="InterPro"/>
</dbReference>
<dbReference type="FunFam" id="3.40.50.300:FF:000134">
    <property type="entry name" value="Iron-enterobactin ABC transporter ATP-binding protein"/>
    <property type="match status" value="1"/>
</dbReference>
<comment type="caution">
    <text evidence="6">The sequence shown here is derived from an EMBL/GenBank/DDBJ whole genome shotgun (WGS) entry which is preliminary data.</text>
</comment>
<reference evidence="6 7" key="2">
    <citation type="submission" date="2017-10" db="EMBL/GenBank/DDBJ databases">
        <authorList>
            <person name="Banno H."/>
            <person name="Chua N.-H."/>
        </authorList>
    </citation>
    <scope>NUCLEOTIDE SEQUENCE [LARGE SCALE GENOMIC DNA]</scope>
    <source>
        <strain evidence="6 7">JK623</strain>
    </source>
</reference>
<keyword evidence="2" id="KW-0547">Nucleotide-binding</keyword>
<organism evidence="6 7">
    <name type="scientific">Agathobacter ruminis</name>
    <dbReference type="NCBI Taxonomy" id="1712665"/>
    <lineage>
        <taxon>Bacteria</taxon>
        <taxon>Bacillati</taxon>
        <taxon>Bacillota</taxon>
        <taxon>Clostridia</taxon>
        <taxon>Lachnospirales</taxon>
        <taxon>Lachnospiraceae</taxon>
        <taxon>Agathobacter</taxon>
    </lineage>
</organism>
<dbReference type="RefSeq" id="WP_099386059.1">
    <property type="nucleotide sequence ID" value="NZ_JANSWH010000067.1"/>
</dbReference>
<feature type="domain" description="ABC transporter" evidence="5">
    <location>
        <begin position="3"/>
        <end position="244"/>
    </location>
</feature>
<dbReference type="EMBL" id="PDYG01000031">
    <property type="protein sequence ID" value="PHU37727.1"/>
    <property type="molecule type" value="Genomic_DNA"/>
</dbReference>
<keyword evidence="1" id="KW-0813">Transport</keyword>
<dbReference type="PANTHER" id="PTHR42794:SF1">
    <property type="entry name" value="HEMIN IMPORT ATP-BINDING PROTEIN HMUV"/>
    <property type="match status" value="1"/>
</dbReference>
<reference evidence="6 7" key="1">
    <citation type="submission" date="2017-10" db="EMBL/GenBank/DDBJ databases">
        <title>Resolving the taxonomy of Roseburia spp., Eubacterium rectale and Agathobacter spp. through phylogenomic analysis.</title>
        <authorList>
            <person name="Sheridan P.O."/>
            <person name="Walker A.W."/>
            <person name="Duncan S.H."/>
            <person name="Scott K.P."/>
            <person name="Toole P.W.O."/>
            <person name="Luis P."/>
            <person name="Flint H.J."/>
        </authorList>
    </citation>
    <scope>NUCLEOTIDE SEQUENCE [LARGE SCALE GENOMIC DNA]</scope>
    <source>
        <strain evidence="6 7">JK623</strain>
    </source>
</reference>
<proteinExistence type="predicted"/>
<dbReference type="SUPFAM" id="SSF52540">
    <property type="entry name" value="P-loop containing nucleoside triphosphate hydrolases"/>
    <property type="match status" value="1"/>
</dbReference>
<dbReference type="Gene3D" id="3.40.50.300">
    <property type="entry name" value="P-loop containing nucleotide triphosphate hydrolases"/>
    <property type="match status" value="1"/>
</dbReference>
<gene>
    <name evidence="6" type="ORF">CSX02_06480</name>
</gene>
<dbReference type="PROSITE" id="PS00211">
    <property type="entry name" value="ABC_TRANSPORTER_1"/>
    <property type="match status" value="1"/>
</dbReference>
<evidence type="ECO:0000313" key="7">
    <source>
        <dbReference type="Proteomes" id="UP000224563"/>
    </source>
</evidence>